<feature type="compositionally biased region" description="Polar residues" evidence="1">
    <location>
        <begin position="101"/>
        <end position="119"/>
    </location>
</feature>
<dbReference type="AlphaFoldDB" id="A0A2Z7BQ59"/>
<reference evidence="2 3" key="1">
    <citation type="journal article" date="2015" name="Proc. Natl. Acad. Sci. U.S.A.">
        <title>The resurrection genome of Boea hygrometrica: A blueprint for survival of dehydration.</title>
        <authorList>
            <person name="Xiao L."/>
            <person name="Yang G."/>
            <person name="Zhang L."/>
            <person name="Yang X."/>
            <person name="Zhao S."/>
            <person name="Ji Z."/>
            <person name="Zhou Q."/>
            <person name="Hu M."/>
            <person name="Wang Y."/>
            <person name="Chen M."/>
            <person name="Xu Y."/>
            <person name="Jin H."/>
            <person name="Xiao X."/>
            <person name="Hu G."/>
            <person name="Bao F."/>
            <person name="Hu Y."/>
            <person name="Wan P."/>
            <person name="Li L."/>
            <person name="Deng X."/>
            <person name="Kuang T."/>
            <person name="Xiang C."/>
            <person name="Zhu J.K."/>
            <person name="Oliver M.J."/>
            <person name="He Y."/>
        </authorList>
    </citation>
    <scope>NUCLEOTIDE SEQUENCE [LARGE SCALE GENOMIC DNA]</scope>
    <source>
        <strain evidence="3">cv. XS01</strain>
    </source>
</reference>
<accession>A0A2Z7BQ59</accession>
<keyword evidence="3" id="KW-1185">Reference proteome</keyword>
<dbReference type="Proteomes" id="UP000250235">
    <property type="component" value="Unassembled WGS sequence"/>
</dbReference>
<organism evidence="2 3">
    <name type="scientific">Dorcoceras hygrometricum</name>
    <dbReference type="NCBI Taxonomy" id="472368"/>
    <lineage>
        <taxon>Eukaryota</taxon>
        <taxon>Viridiplantae</taxon>
        <taxon>Streptophyta</taxon>
        <taxon>Embryophyta</taxon>
        <taxon>Tracheophyta</taxon>
        <taxon>Spermatophyta</taxon>
        <taxon>Magnoliopsida</taxon>
        <taxon>eudicotyledons</taxon>
        <taxon>Gunneridae</taxon>
        <taxon>Pentapetalae</taxon>
        <taxon>asterids</taxon>
        <taxon>lamiids</taxon>
        <taxon>Lamiales</taxon>
        <taxon>Gesneriaceae</taxon>
        <taxon>Didymocarpoideae</taxon>
        <taxon>Trichosporeae</taxon>
        <taxon>Loxocarpinae</taxon>
        <taxon>Dorcoceras</taxon>
    </lineage>
</organism>
<dbReference type="EMBL" id="KV003245">
    <property type="protein sequence ID" value="KZV36723.1"/>
    <property type="molecule type" value="Genomic_DNA"/>
</dbReference>
<feature type="region of interest" description="Disordered" evidence="1">
    <location>
        <begin position="151"/>
        <end position="207"/>
    </location>
</feature>
<evidence type="ECO:0000256" key="1">
    <source>
        <dbReference type="SAM" id="MobiDB-lite"/>
    </source>
</evidence>
<feature type="region of interest" description="Disordered" evidence="1">
    <location>
        <begin position="1"/>
        <end position="31"/>
    </location>
</feature>
<gene>
    <name evidence="2" type="ORF">F511_37997</name>
</gene>
<sequence length="207" mass="22354">MVKQSQLRSDNEIRWRVQNSSRKETDRDLKSARENNQIANLRSAHGEINMTTLIILEKISRLQLKTSSENKQIASVNWNGKSNQTQHSRTRRRKVKPDAARSNQTQESHPAPAQSTRSCTVNQLLHSHPAPAQSTSSCTVTQLQHSHSASAQSAVQSASQSAVSSTVAVKSAAGQVKPAVGQVKPAAGQVKPAAGQVKPAVGRSTQL</sequence>
<evidence type="ECO:0000313" key="2">
    <source>
        <dbReference type="EMBL" id="KZV36723.1"/>
    </source>
</evidence>
<feature type="compositionally biased region" description="Basic and acidic residues" evidence="1">
    <location>
        <begin position="9"/>
        <end position="31"/>
    </location>
</feature>
<evidence type="ECO:0000313" key="3">
    <source>
        <dbReference type="Proteomes" id="UP000250235"/>
    </source>
</evidence>
<proteinExistence type="predicted"/>
<feature type="region of interest" description="Disordered" evidence="1">
    <location>
        <begin position="75"/>
        <end position="119"/>
    </location>
</feature>
<protein>
    <submittedName>
        <fullName evidence="2">Uncharacterized protein</fullName>
    </submittedName>
</protein>
<name>A0A2Z7BQ59_9LAMI</name>
<feature type="compositionally biased region" description="Polar residues" evidence="1">
    <location>
        <begin position="75"/>
        <end position="87"/>
    </location>
</feature>
<feature type="compositionally biased region" description="Low complexity" evidence="1">
    <location>
        <begin position="151"/>
        <end position="173"/>
    </location>
</feature>